<gene>
    <name evidence="2" type="ORF">CRG98_030602</name>
</gene>
<evidence type="ECO:0000256" key="1">
    <source>
        <dbReference type="SAM" id="MobiDB-lite"/>
    </source>
</evidence>
<accession>A0A2I0IYH9</accession>
<dbReference type="EMBL" id="PGOL01002298">
    <property type="protein sequence ID" value="PKI49015.1"/>
    <property type="molecule type" value="Genomic_DNA"/>
</dbReference>
<organism evidence="2 3">
    <name type="scientific">Punica granatum</name>
    <name type="common">Pomegranate</name>
    <dbReference type="NCBI Taxonomy" id="22663"/>
    <lineage>
        <taxon>Eukaryota</taxon>
        <taxon>Viridiplantae</taxon>
        <taxon>Streptophyta</taxon>
        <taxon>Embryophyta</taxon>
        <taxon>Tracheophyta</taxon>
        <taxon>Spermatophyta</taxon>
        <taxon>Magnoliopsida</taxon>
        <taxon>eudicotyledons</taxon>
        <taxon>Gunneridae</taxon>
        <taxon>Pentapetalae</taxon>
        <taxon>rosids</taxon>
        <taxon>malvids</taxon>
        <taxon>Myrtales</taxon>
        <taxon>Lythraceae</taxon>
        <taxon>Punica</taxon>
    </lineage>
</organism>
<reference evidence="2 3" key="1">
    <citation type="submission" date="2017-11" db="EMBL/GenBank/DDBJ databases">
        <title>De-novo sequencing of pomegranate (Punica granatum L.) genome.</title>
        <authorList>
            <person name="Akparov Z."/>
            <person name="Amiraslanov A."/>
            <person name="Hajiyeva S."/>
            <person name="Abbasov M."/>
            <person name="Kaur K."/>
            <person name="Hamwieh A."/>
            <person name="Solovyev V."/>
            <person name="Salamov A."/>
            <person name="Braich B."/>
            <person name="Kosarev P."/>
            <person name="Mahmoud A."/>
            <person name="Hajiyev E."/>
            <person name="Babayeva S."/>
            <person name="Izzatullayeva V."/>
            <person name="Mammadov A."/>
            <person name="Mammadov A."/>
            <person name="Sharifova S."/>
            <person name="Ojaghi J."/>
            <person name="Eynullazada K."/>
            <person name="Bayramov B."/>
            <person name="Abdulazimova A."/>
            <person name="Shahmuradov I."/>
        </authorList>
    </citation>
    <scope>NUCLEOTIDE SEQUENCE [LARGE SCALE GENOMIC DNA]</scope>
    <source>
        <strain evidence="3">cv. AG2017</strain>
        <tissue evidence="2">Leaf</tissue>
    </source>
</reference>
<dbReference type="Proteomes" id="UP000233551">
    <property type="component" value="Unassembled WGS sequence"/>
</dbReference>
<proteinExistence type="predicted"/>
<keyword evidence="3" id="KW-1185">Reference proteome</keyword>
<sequence>MGEGAWAASRQPRPYHQGCRHPQRTPETSRVGLGSPIGSSRSRIERDLEFEIPINSGAGPPICSPNPTSMVVGVLCGCMRPRWCCRSGLFYILPDPAADLAHFKFYRVEQPIRLLFMYRRVQRPIWPILYSVGSNGQSGSYLCTAESSGRSGPFYNPPGPAIP</sequence>
<evidence type="ECO:0000313" key="2">
    <source>
        <dbReference type="EMBL" id="PKI49015.1"/>
    </source>
</evidence>
<name>A0A2I0IYH9_PUNGR</name>
<feature type="region of interest" description="Disordered" evidence="1">
    <location>
        <begin position="1"/>
        <end position="40"/>
    </location>
</feature>
<dbReference type="AlphaFoldDB" id="A0A2I0IYH9"/>
<comment type="caution">
    <text evidence="2">The sequence shown here is derived from an EMBL/GenBank/DDBJ whole genome shotgun (WGS) entry which is preliminary data.</text>
</comment>
<protein>
    <submittedName>
        <fullName evidence="2">Uncharacterized protein</fullName>
    </submittedName>
</protein>
<evidence type="ECO:0000313" key="3">
    <source>
        <dbReference type="Proteomes" id="UP000233551"/>
    </source>
</evidence>